<dbReference type="SMART" id="SM00871">
    <property type="entry name" value="AraC_E_bind"/>
    <property type="match status" value="1"/>
</dbReference>
<dbReference type="Proteomes" id="UP000774130">
    <property type="component" value="Unassembled WGS sequence"/>
</dbReference>
<comment type="caution">
    <text evidence="5">The sequence shown here is derived from an EMBL/GenBank/DDBJ whole genome shotgun (WGS) entry which is preliminary data.</text>
</comment>
<dbReference type="InterPro" id="IPR029442">
    <property type="entry name" value="GyrI-like"/>
</dbReference>
<dbReference type="PROSITE" id="PS01124">
    <property type="entry name" value="HTH_ARAC_FAMILY_2"/>
    <property type="match status" value="1"/>
</dbReference>
<proteinExistence type="predicted"/>
<dbReference type="RefSeq" id="WP_218327313.1">
    <property type="nucleotide sequence ID" value="NZ_JAHUZB010000007.1"/>
</dbReference>
<evidence type="ECO:0000259" key="4">
    <source>
        <dbReference type="PROSITE" id="PS01124"/>
    </source>
</evidence>
<dbReference type="InterPro" id="IPR018062">
    <property type="entry name" value="HTH_AraC-typ_CS"/>
</dbReference>
<dbReference type="InterPro" id="IPR050959">
    <property type="entry name" value="MarA-like"/>
</dbReference>
<evidence type="ECO:0000313" key="6">
    <source>
        <dbReference type="Proteomes" id="UP000774130"/>
    </source>
</evidence>
<protein>
    <submittedName>
        <fullName evidence="5">AraC family transcriptional regulator</fullName>
    </submittedName>
</protein>
<evidence type="ECO:0000313" key="5">
    <source>
        <dbReference type="EMBL" id="MBV7392101.1"/>
    </source>
</evidence>
<dbReference type="Pfam" id="PF12833">
    <property type="entry name" value="HTH_18"/>
    <property type="match status" value="1"/>
</dbReference>
<dbReference type="Pfam" id="PF06445">
    <property type="entry name" value="GyrI-like"/>
    <property type="match status" value="1"/>
</dbReference>
<evidence type="ECO:0000256" key="3">
    <source>
        <dbReference type="ARBA" id="ARBA00023163"/>
    </source>
</evidence>
<feature type="domain" description="HTH araC/xylS-type" evidence="4">
    <location>
        <begin position="8"/>
        <end position="106"/>
    </location>
</feature>
<dbReference type="InterPro" id="IPR010499">
    <property type="entry name" value="AraC_E-bd"/>
</dbReference>
<dbReference type="SMART" id="SM00342">
    <property type="entry name" value="HTH_ARAC"/>
    <property type="match status" value="1"/>
</dbReference>
<dbReference type="PROSITE" id="PS00041">
    <property type="entry name" value="HTH_ARAC_FAMILY_1"/>
    <property type="match status" value="1"/>
</dbReference>
<keyword evidence="2" id="KW-0238">DNA-binding</keyword>
<name>A0ABS6TGL8_9ENTE</name>
<evidence type="ECO:0000256" key="2">
    <source>
        <dbReference type="ARBA" id="ARBA00023125"/>
    </source>
</evidence>
<sequence length="275" mass="32091">MDKKKLVDTSIDYILEHYKENILIEDIADYLYLSKFYFSRIFKEVTGESVYSFIKRLKVEQSAIDIKLEKTRTLSDIGLDYGYSANNYSTVFKNLFQVSPTEFRKTANSSRVINPFNNEKIEELKSFENYQEAVQIKNLLDYPVIYQRTLDNYLNVKQNWSNFIDHNKANMTSATIMIEKFYTDPSSTTQQNNLCDLCLSVTEKTKAMATVSGGKYAVYSFEGYISNIFNELQGLFSIWLPQSKFNMRGQYGLNIYREVDWQNGYVKLDCCIPVK</sequence>
<gene>
    <name evidence="5" type="ORF">KUA55_15570</name>
</gene>
<dbReference type="PANTHER" id="PTHR47504">
    <property type="entry name" value="RIGHT ORIGIN-BINDING PROTEIN"/>
    <property type="match status" value="1"/>
</dbReference>
<dbReference type="PANTHER" id="PTHR47504:SF6">
    <property type="entry name" value="ARAC-FAMILY TRANSCRIPTIONAL REGULATOR"/>
    <property type="match status" value="1"/>
</dbReference>
<accession>A0ABS6TGL8</accession>
<evidence type="ECO:0000256" key="1">
    <source>
        <dbReference type="ARBA" id="ARBA00023015"/>
    </source>
</evidence>
<dbReference type="EMBL" id="JAHUZB010000007">
    <property type="protein sequence ID" value="MBV7392101.1"/>
    <property type="molecule type" value="Genomic_DNA"/>
</dbReference>
<organism evidence="5 6">
    <name type="scientific">Enterococcus alishanensis</name>
    <dbReference type="NCBI Taxonomy" id="1303817"/>
    <lineage>
        <taxon>Bacteria</taxon>
        <taxon>Bacillati</taxon>
        <taxon>Bacillota</taxon>
        <taxon>Bacilli</taxon>
        <taxon>Lactobacillales</taxon>
        <taxon>Enterococcaceae</taxon>
        <taxon>Enterococcus</taxon>
    </lineage>
</organism>
<keyword evidence="3" id="KW-0804">Transcription</keyword>
<dbReference type="InterPro" id="IPR018060">
    <property type="entry name" value="HTH_AraC"/>
</dbReference>
<keyword evidence="1" id="KW-0805">Transcription regulation</keyword>
<keyword evidence="6" id="KW-1185">Reference proteome</keyword>
<reference evidence="5 6" key="1">
    <citation type="submission" date="2021-06" db="EMBL/GenBank/DDBJ databases">
        <title>Enterococcus alishanensis sp. nov., a novel lactic acid bacterium isolated from fresh coffee beans.</title>
        <authorList>
            <person name="Chen Y.-S."/>
        </authorList>
    </citation>
    <scope>NUCLEOTIDE SEQUENCE [LARGE SCALE GENOMIC DNA]</scope>
    <source>
        <strain evidence="5 6">ALS3</strain>
    </source>
</reference>